<dbReference type="GO" id="GO:0008270">
    <property type="term" value="F:zinc ion binding"/>
    <property type="evidence" value="ECO:0007669"/>
    <property type="project" value="UniProtKB-KW"/>
</dbReference>
<dbReference type="InterPro" id="IPR039355">
    <property type="entry name" value="Transcription_factor_GATA"/>
</dbReference>
<evidence type="ECO:0000313" key="9">
    <source>
        <dbReference type="EMBL" id="KLO18372.1"/>
    </source>
</evidence>
<keyword evidence="10" id="KW-1185">Reference proteome</keyword>
<evidence type="ECO:0000256" key="2">
    <source>
        <dbReference type="ARBA" id="ARBA00022723"/>
    </source>
</evidence>
<feature type="region of interest" description="Disordered" evidence="7">
    <location>
        <begin position="218"/>
        <end position="278"/>
    </location>
</feature>
<feature type="domain" description="GATA-type" evidence="8">
    <location>
        <begin position="165"/>
        <end position="218"/>
    </location>
</feature>
<gene>
    <name evidence="9" type="ORF">SCHPADRAFT_819962</name>
</gene>
<reference evidence="9 10" key="1">
    <citation type="submission" date="2015-04" db="EMBL/GenBank/DDBJ databases">
        <title>Complete genome sequence of Schizopora paradoxa KUC8140, a cosmopolitan wood degrader in East Asia.</title>
        <authorList>
            <consortium name="DOE Joint Genome Institute"/>
            <person name="Min B."/>
            <person name="Park H."/>
            <person name="Jang Y."/>
            <person name="Kim J.-J."/>
            <person name="Kim K.H."/>
            <person name="Pangilinan J."/>
            <person name="Lipzen A."/>
            <person name="Riley R."/>
            <person name="Grigoriev I.V."/>
            <person name="Spatafora J.W."/>
            <person name="Choi I.-G."/>
        </authorList>
    </citation>
    <scope>NUCLEOTIDE SEQUENCE [LARGE SCALE GENOMIC DNA]</scope>
    <source>
        <strain evidence="9 10">KUC8140</strain>
    </source>
</reference>
<sequence length="278" mass="29070">MSNFLFPSYDPSVGFVNQQRQHQSQQQQPFTVDPTQLVGVDRETLRSQQTYYPSPSSESWNLSTSSTASPEPLGPSNVSTPPSGESNSSSGGSNANTVTARKISAPGRLAQGAAASTSASGTASHKKKSSIGTSGSANNSRTGGTKTLASPVDEKSGTGASGAGDDTPTMCTNCQTMNTPLWRRDPEGQPLCNACGLYYKLHGILRPLELKTDVIKKRNRASGGVSSSRKTAPGLPKIASSSTRPRSSTTGTQTVSTAGQASASLKRQRRTSDTTQPR</sequence>
<keyword evidence="2" id="KW-0479">Metal-binding</keyword>
<keyword evidence="5" id="KW-0539">Nucleus</keyword>
<proteinExistence type="predicted"/>
<feature type="compositionally biased region" description="Low complexity" evidence="7">
    <location>
        <begin position="83"/>
        <end position="96"/>
    </location>
</feature>
<feature type="compositionally biased region" description="Low complexity" evidence="7">
    <location>
        <begin position="53"/>
        <end position="70"/>
    </location>
</feature>
<dbReference type="EMBL" id="KQ085895">
    <property type="protein sequence ID" value="KLO18372.1"/>
    <property type="molecule type" value="Genomic_DNA"/>
</dbReference>
<dbReference type="Proteomes" id="UP000053477">
    <property type="component" value="Unassembled WGS sequence"/>
</dbReference>
<evidence type="ECO:0000256" key="7">
    <source>
        <dbReference type="SAM" id="MobiDB-lite"/>
    </source>
</evidence>
<dbReference type="CDD" id="cd00202">
    <property type="entry name" value="ZnF_GATA"/>
    <property type="match status" value="1"/>
</dbReference>
<dbReference type="SMART" id="SM00401">
    <property type="entry name" value="ZnF_GATA"/>
    <property type="match status" value="1"/>
</dbReference>
<dbReference type="PANTHER" id="PTHR10071:SF281">
    <property type="entry name" value="BOX A-BINDING FACTOR-RELATED"/>
    <property type="match status" value="1"/>
</dbReference>
<dbReference type="InterPro" id="IPR013088">
    <property type="entry name" value="Znf_NHR/GATA"/>
</dbReference>
<keyword evidence="3 6" id="KW-0863">Zinc-finger</keyword>
<keyword evidence="4" id="KW-0862">Zinc</keyword>
<dbReference type="PRINTS" id="PR00619">
    <property type="entry name" value="GATAZNFINGER"/>
</dbReference>
<dbReference type="GO" id="GO:0000981">
    <property type="term" value="F:DNA-binding transcription factor activity, RNA polymerase II-specific"/>
    <property type="evidence" value="ECO:0007669"/>
    <property type="project" value="TreeGrafter"/>
</dbReference>
<dbReference type="OrthoDB" id="515401at2759"/>
<dbReference type="PROSITE" id="PS50114">
    <property type="entry name" value="GATA_ZN_FINGER_2"/>
    <property type="match status" value="1"/>
</dbReference>
<evidence type="ECO:0000256" key="1">
    <source>
        <dbReference type="ARBA" id="ARBA00004123"/>
    </source>
</evidence>
<evidence type="ECO:0000313" key="10">
    <source>
        <dbReference type="Proteomes" id="UP000053477"/>
    </source>
</evidence>
<dbReference type="Pfam" id="PF00320">
    <property type="entry name" value="GATA"/>
    <property type="match status" value="1"/>
</dbReference>
<dbReference type="SUPFAM" id="SSF57716">
    <property type="entry name" value="Glucocorticoid receptor-like (DNA-binding domain)"/>
    <property type="match status" value="1"/>
</dbReference>
<dbReference type="STRING" id="27342.A0A0H2S340"/>
<dbReference type="PROSITE" id="PS00344">
    <property type="entry name" value="GATA_ZN_FINGER_1"/>
    <property type="match status" value="1"/>
</dbReference>
<feature type="compositionally biased region" description="Polar residues" evidence="7">
    <location>
        <begin position="131"/>
        <end position="148"/>
    </location>
</feature>
<feature type="compositionally biased region" description="Low complexity" evidence="7">
    <location>
        <begin position="240"/>
        <end position="254"/>
    </location>
</feature>
<dbReference type="PANTHER" id="PTHR10071">
    <property type="entry name" value="TRANSCRIPTION FACTOR GATA FAMILY MEMBER"/>
    <property type="match status" value="1"/>
</dbReference>
<dbReference type="GO" id="GO:0000122">
    <property type="term" value="P:negative regulation of transcription by RNA polymerase II"/>
    <property type="evidence" value="ECO:0007669"/>
    <property type="project" value="TreeGrafter"/>
</dbReference>
<feature type="compositionally biased region" description="Low complexity" evidence="7">
    <location>
        <begin position="110"/>
        <end position="123"/>
    </location>
</feature>
<dbReference type="InParanoid" id="A0A0H2S340"/>
<dbReference type="InterPro" id="IPR000679">
    <property type="entry name" value="Znf_GATA"/>
</dbReference>
<dbReference type="FunFam" id="3.30.50.10:FF:000007">
    <property type="entry name" value="Nitrogen regulatory AreA, N-terminal"/>
    <property type="match status" value="1"/>
</dbReference>
<dbReference type="GO" id="GO:0005634">
    <property type="term" value="C:nucleus"/>
    <property type="evidence" value="ECO:0007669"/>
    <property type="project" value="UniProtKB-SubCell"/>
</dbReference>
<name>A0A0H2S340_9AGAM</name>
<protein>
    <recommendedName>
        <fullName evidence="8">GATA-type domain-containing protein</fullName>
    </recommendedName>
</protein>
<dbReference type="AlphaFoldDB" id="A0A0H2S340"/>
<dbReference type="Gene3D" id="3.30.50.10">
    <property type="entry name" value="Erythroid Transcription Factor GATA-1, subunit A"/>
    <property type="match status" value="1"/>
</dbReference>
<evidence type="ECO:0000256" key="5">
    <source>
        <dbReference type="ARBA" id="ARBA00023242"/>
    </source>
</evidence>
<evidence type="ECO:0000256" key="6">
    <source>
        <dbReference type="PROSITE-ProRule" id="PRU00094"/>
    </source>
</evidence>
<organism evidence="9 10">
    <name type="scientific">Schizopora paradoxa</name>
    <dbReference type="NCBI Taxonomy" id="27342"/>
    <lineage>
        <taxon>Eukaryota</taxon>
        <taxon>Fungi</taxon>
        <taxon>Dikarya</taxon>
        <taxon>Basidiomycota</taxon>
        <taxon>Agaricomycotina</taxon>
        <taxon>Agaricomycetes</taxon>
        <taxon>Hymenochaetales</taxon>
        <taxon>Schizoporaceae</taxon>
        <taxon>Schizopora</taxon>
    </lineage>
</organism>
<accession>A0A0H2S340</accession>
<dbReference type="GO" id="GO:0000978">
    <property type="term" value="F:RNA polymerase II cis-regulatory region sequence-specific DNA binding"/>
    <property type="evidence" value="ECO:0007669"/>
    <property type="project" value="TreeGrafter"/>
</dbReference>
<feature type="region of interest" description="Disordered" evidence="7">
    <location>
        <begin position="1"/>
        <end position="171"/>
    </location>
</feature>
<feature type="compositionally biased region" description="Polar residues" evidence="7">
    <location>
        <begin position="255"/>
        <end position="265"/>
    </location>
</feature>
<evidence type="ECO:0000256" key="4">
    <source>
        <dbReference type="ARBA" id="ARBA00022833"/>
    </source>
</evidence>
<dbReference type="GO" id="GO:0045944">
    <property type="term" value="P:positive regulation of transcription by RNA polymerase II"/>
    <property type="evidence" value="ECO:0007669"/>
    <property type="project" value="TreeGrafter"/>
</dbReference>
<evidence type="ECO:0000259" key="8">
    <source>
        <dbReference type="PROSITE" id="PS50114"/>
    </source>
</evidence>
<evidence type="ECO:0000256" key="3">
    <source>
        <dbReference type="ARBA" id="ARBA00022771"/>
    </source>
</evidence>
<feature type="compositionally biased region" description="Low complexity" evidence="7">
    <location>
        <begin position="18"/>
        <end position="28"/>
    </location>
</feature>
<comment type="subcellular location">
    <subcellularLocation>
        <location evidence="1">Nucleus</location>
    </subcellularLocation>
</comment>